<name>A0A7C8MQF7_9PEZI</name>
<comment type="caution">
    <text evidence="1">The sequence shown here is derived from an EMBL/GenBank/DDBJ whole genome shotgun (WGS) entry which is preliminary data.</text>
</comment>
<dbReference type="AlphaFoldDB" id="A0A7C8MQF7"/>
<accession>A0A7C8MQF7</accession>
<organism evidence="1 2">
    <name type="scientific">Xylaria multiplex</name>
    <dbReference type="NCBI Taxonomy" id="323545"/>
    <lineage>
        <taxon>Eukaryota</taxon>
        <taxon>Fungi</taxon>
        <taxon>Dikarya</taxon>
        <taxon>Ascomycota</taxon>
        <taxon>Pezizomycotina</taxon>
        <taxon>Sordariomycetes</taxon>
        <taxon>Xylariomycetidae</taxon>
        <taxon>Xylariales</taxon>
        <taxon>Xylariaceae</taxon>
        <taxon>Xylaria</taxon>
    </lineage>
</organism>
<proteinExistence type="predicted"/>
<dbReference type="OrthoDB" id="4735764at2759"/>
<evidence type="ECO:0000313" key="2">
    <source>
        <dbReference type="Proteomes" id="UP000481858"/>
    </source>
</evidence>
<dbReference type="EMBL" id="WUBL01000106">
    <property type="protein sequence ID" value="KAF2965787.1"/>
    <property type="molecule type" value="Genomic_DNA"/>
</dbReference>
<protein>
    <submittedName>
        <fullName evidence="1">Uncharacterized protein</fullName>
    </submittedName>
</protein>
<keyword evidence="2" id="KW-1185">Reference proteome</keyword>
<dbReference type="Proteomes" id="UP000481858">
    <property type="component" value="Unassembled WGS sequence"/>
</dbReference>
<reference evidence="1 2" key="1">
    <citation type="submission" date="2019-12" db="EMBL/GenBank/DDBJ databases">
        <title>Draft genome sequence of the ascomycete Xylaria multiplex DSM 110363.</title>
        <authorList>
            <person name="Buettner E."/>
            <person name="Kellner H."/>
        </authorList>
    </citation>
    <scope>NUCLEOTIDE SEQUENCE [LARGE SCALE GENOMIC DNA]</scope>
    <source>
        <strain evidence="1 2">DSM 110363</strain>
    </source>
</reference>
<evidence type="ECO:0000313" key="1">
    <source>
        <dbReference type="EMBL" id="KAF2965787.1"/>
    </source>
</evidence>
<gene>
    <name evidence="1" type="ORF">GQX73_g7789</name>
</gene>
<sequence length="382" mass="44357">MERRSSQLTKLNKLPVWETTRCRPVTLVSVTYGVDGQLQQHVISGPKLAFFCPYEEGLYLLYRNRGLQIASTCDRRKCCITQVCYCTEQHQCTHANINTTTTTTEIEKKQRTTRQLARDYRYGCLLAWLRLYEAADEIRSLRFCFLAHPRTLSWDNIFDKFAFYFDSELEEHYASMHSYMYPAQTRQPFDKGVKECPRGFIDFVKDTWREFLDCGNHNFKPVMELLGWGDEEIHTNATDMDDLSDWDDADVPIHDHDRVLPNCHKQLPMPEGNSDFDLIEDLIEEEFPRLKNTLKMPHQATRDSVEQDNYILRDQVATRGRASSNSSHSGQVKHIQERLPAPVIIPPKNMLVGRGLEDCPFFAQEHDDSHDCLADPRVALPC</sequence>
<dbReference type="InParanoid" id="A0A7C8MQF7"/>